<sequence length="117" mass="13727">MNDKDIRLANGELLNVNINFLTLKLISDTGIDKLEKKLEKAKTEEEKTRISLDITGKMIYVILRSNGKRVDEEEAMMLVPMDLDDIQSLFEQFSEKMEQFKKKEELKAQEREFQKTI</sequence>
<reference evidence="1" key="1">
    <citation type="journal article" date="2021" name="Proc. Natl. Acad. Sci. U.S.A.">
        <title>A Catalog of Tens of Thousands of Viruses from Human Metagenomes Reveals Hidden Associations with Chronic Diseases.</title>
        <authorList>
            <person name="Tisza M.J."/>
            <person name="Buck C.B."/>
        </authorList>
    </citation>
    <scope>NUCLEOTIDE SEQUENCE</scope>
    <source>
        <strain evidence="1">Ctulf7</strain>
    </source>
</reference>
<accession>A0A8S5M5B8</accession>
<proteinExistence type="predicted"/>
<protein>
    <submittedName>
        <fullName evidence="1">Uncharacterized protein</fullName>
    </submittedName>
</protein>
<name>A0A8S5M5B8_9CAUD</name>
<evidence type="ECO:0000313" key="1">
    <source>
        <dbReference type="EMBL" id="DAD77422.1"/>
    </source>
</evidence>
<organism evidence="1">
    <name type="scientific">Siphoviridae sp. ctulf7</name>
    <dbReference type="NCBI Taxonomy" id="2826505"/>
    <lineage>
        <taxon>Viruses</taxon>
        <taxon>Duplodnaviria</taxon>
        <taxon>Heunggongvirae</taxon>
        <taxon>Uroviricota</taxon>
        <taxon>Caudoviricetes</taxon>
    </lineage>
</organism>
<dbReference type="EMBL" id="BK014825">
    <property type="protein sequence ID" value="DAD77422.1"/>
    <property type="molecule type" value="Genomic_DNA"/>
</dbReference>